<dbReference type="EMBL" id="JAGINU010000001">
    <property type="protein sequence ID" value="MBP2370982.1"/>
    <property type="molecule type" value="Genomic_DNA"/>
</dbReference>
<dbReference type="InterPro" id="IPR049789">
    <property type="entry name" value="ArsI/CadI-like"/>
</dbReference>
<dbReference type="InterPro" id="IPR004360">
    <property type="entry name" value="Glyas_Fos-R_dOase_dom"/>
</dbReference>
<evidence type="ECO:0000259" key="1">
    <source>
        <dbReference type="PROSITE" id="PS51819"/>
    </source>
</evidence>
<gene>
    <name evidence="2" type="ORF">JOF36_006678</name>
</gene>
<dbReference type="Pfam" id="PF00903">
    <property type="entry name" value="Glyoxalase"/>
    <property type="match status" value="1"/>
</dbReference>
<name>A0ABS4W445_9PSEU</name>
<comment type="caution">
    <text evidence="2">The sequence shown here is derived from an EMBL/GenBank/DDBJ whole genome shotgun (WGS) entry which is preliminary data.</text>
</comment>
<protein>
    <submittedName>
        <fullName evidence="2">Catechol 2,3-dioxygenase-like lactoylglutathione lyase family enzyme</fullName>
    </submittedName>
</protein>
<feature type="domain" description="VOC" evidence="1">
    <location>
        <begin position="10"/>
        <end position="129"/>
    </location>
</feature>
<sequence>MPTTTTASTTRVQLALNVTDIAAATDFYSALFGVPPHKEHAGYANFEVADPPLKLVLIENSAATESLNHIGVEATAPATVTAALTRFRAAGLQTTVAEQDVCCHAVQDKVFVTAPDVPHGWWEFYAVTDDDPANPEGESTSACAAACGEGGPCCH</sequence>
<dbReference type="InterPro" id="IPR037523">
    <property type="entry name" value="VOC_core"/>
</dbReference>
<dbReference type="PANTHER" id="PTHR41294">
    <property type="entry name" value="CADMIUM-INDUCED PROTEIN CADI"/>
    <property type="match status" value="1"/>
</dbReference>
<dbReference type="PROSITE" id="PS51819">
    <property type="entry name" value="VOC"/>
    <property type="match status" value="1"/>
</dbReference>
<dbReference type="PANTHER" id="PTHR41294:SF1">
    <property type="entry name" value="CADMIUM-INDUCED PROTEIN CADI"/>
    <property type="match status" value="1"/>
</dbReference>
<keyword evidence="3" id="KW-1185">Reference proteome</keyword>
<evidence type="ECO:0000313" key="3">
    <source>
        <dbReference type="Proteomes" id="UP001519295"/>
    </source>
</evidence>
<dbReference type="InterPro" id="IPR029068">
    <property type="entry name" value="Glyas_Bleomycin-R_OHBP_Dase"/>
</dbReference>
<dbReference type="InterPro" id="IPR052393">
    <property type="entry name" value="Cadmium-induced_rsp"/>
</dbReference>
<dbReference type="SUPFAM" id="SSF54593">
    <property type="entry name" value="Glyoxalase/Bleomycin resistance protein/Dihydroxybiphenyl dioxygenase"/>
    <property type="match status" value="1"/>
</dbReference>
<evidence type="ECO:0000313" key="2">
    <source>
        <dbReference type="EMBL" id="MBP2370982.1"/>
    </source>
</evidence>
<reference evidence="2 3" key="1">
    <citation type="submission" date="2021-03" db="EMBL/GenBank/DDBJ databases">
        <title>Sequencing the genomes of 1000 actinobacteria strains.</title>
        <authorList>
            <person name="Klenk H.-P."/>
        </authorList>
    </citation>
    <scope>NUCLEOTIDE SEQUENCE [LARGE SCALE GENOMIC DNA]</scope>
    <source>
        <strain evidence="2 3">DSM 45256</strain>
    </source>
</reference>
<accession>A0ABS4W445</accession>
<organism evidence="2 3">
    <name type="scientific">Pseudonocardia parietis</name>
    <dbReference type="NCBI Taxonomy" id="570936"/>
    <lineage>
        <taxon>Bacteria</taxon>
        <taxon>Bacillati</taxon>
        <taxon>Actinomycetota</taxon>
        <taxon>Actinomycetes</taxon>
        <taxon>Pseudonocardiales</taxon>
        <taxon>Pseudonocardiaceae</taxon>
        <taxon>Pseudonocardia</taxon>
    </lineage>
</organism>
<dbReference type="NCBIfam" id="NF041414">
    <property type="entry name" value="ArsI_CadI_VOC"/>
    <property type="match status" value="1"/>
</dbReference>
<proteinExistence type="predicted"/>
<dbReference type="Gene3D" id="3.10.180.10">
    <property type="entry name" value="2,3-Dihydroxybiphenyl 1,2-Dioxygenase, domain 1"/>
    <property type="match status" value="1"/>
</dbReference>
<dbReference type="Proteomes" id="UP001519295">
    <property type="component" value="Unassembled WGS sequence"/>
</dbReference>
<dbReference type="RefSeq" id="WP_210034609.1">
    <property type="nucleotide sequence ID" value="NZ_JAGINU010000001.1"/>
</dbReference>